<reference evidence="2 3" key="1">
    <citation type="submission" date="2019-11" db="EMBL/GenBank/DDBJ databases">
        <title>Whole genome sequence of Oryza granulata.</title>
        <authorList>
            <person name="Li W."/>
        </authorList>
    </citation>
    <scope>NUCLEOTIDE SEQUENCE [LARGE SCALE GENOMIC DNA]</scope>
    <source>
        <strain evidence="3">cv. Menghai</strain>
        <tissue evidence="2">Leaf</tissue>
    </source>
</reference>
<organism evidence="2 3">
    <name type="scientific">Oryza meyeriana var. granulata</name>
    <dbReference type="NCBI Taxonomy" id="110450"/>
    <lineage>
        <taxon>Eukaryota</taxon>
        <taxon>Viridiplantae</taxon>
        <taxon>Streptophyta</taxon>
        <taxon>Embryophyta</taxon>
        <taxon>Tracheophyta</taxon>
        <taxon>Spermatophyta</taxon>
        <taxon>Magnoliopsida</taxon>
        <taxon>Liliopsida</taxon>
        <taxon>Poales</taxon>
        <taxon>Poaceae</taxon>
        <taxon>BOP clade</taxon>
        <taxon>Oryzoideae</taxon>
        <taxon>Oryzeae</taxon>
        <taxon>Oryzinae</taxon>
        <taxon>Oryza</taxon>
        <taxon>Oryza meyeriana</taxon>
    </lineage>
</organism>
<evidence type="ECO:0000313" key="3">
    <source>
        <dbReference type="Proteomes" id="UP000479710"/>
    </source>
</evidence>
<protein>
    <submittedName>
        <fullName evidence="2">Uncharacterized protein</fullName>
    </submittedName>
</protein>
<dbReference type="Proteomes" id="UP000479710">
    <property type="component" value="Unassembled WGS sequence"/>
</dbReference>
<accession>A0A6G1C0K0</accession>
<evidence type="ECO:0000313" key="2">
    <source>
        <dbReference type="EMBL" id="KAF0893656.1"/>
    </source>
</evidence>
<keyword evidence="3" id="KW-1185">Reference proteome</keyword>
<dbReference type="AlphaFoldDB" id="A0A6G1C0K0"/>
<comment type="caution">
    <text evidence="2">The sequence shown here is derived from an EMBL/GenBank/DDBJ whole genome shotgun (WGS) entry which is preliminary data.</text>
</comment>
<proteinExistence type="predicted"/>
<name>A0A6G1C0K0_9ORYZ</name>
<feature type="compositionally biased region" description="Basic and acidic residues" evidence="1">
    <location>
        <begin position="48"/>
        <end position="57"/>
    </location>
</feature>
<feature type="region of interest" description="Disordered" evidence="1">
    <location>
        <begin position="26"/>
        <end position="57"/>
    </location>
</feature>
<dbReference type="EMBL" id="SPHZ02000011">
    <property type="protein sequence ID" value="KAF0893656.1"/>
    <property type="molecule type" value="Genomic_DNA"/>
</dbReference>
<evidence type="ECO:0000256" key="1">
    <source>
        <dbReference type="SAM" id="MobiDB-lite"/>
    </source>
</evidence>
<gene>
    <name evidence="2" type="ORF">E2562_028063</name>
</gene>
<sequence length="106" mass="10925">MVAPSGGGAAKGEKQRILAVAADGELTDGGKKAAAAREQAGDVDGSGEEMRKAEVKGERSIPEAVALRVQCGIATRWLGCSGWAARQRCGGVASVQPTKRRSLCCR</sequence>